<evidence type="ECO:0000256" key="1">
    <source>
        <dbReference type="ARBA" id="ARBA00000707"/>
    </source>
</evidence>
<dbReference type="Gene3D" id="3.30.200.60">
    <property type="entry name" value="Peptidase C65 Otubain, subdomain 1"/>
    <property type="match status" value="1"/>
</dbReference>
<dbReference type="PANTHER" id="PTHR12931:SF15">
    <property type="entry name" value="UBIQUITIN THIOESTERASE OTUBAIN-LIKE"/>
    <property type="match status" value="1"/>
</dbReference>
<keyword evidence="4" id="KW-0833">Ubl conjugation pathway</keyword>
<evidence type="ECO:0000256" key="6">
    <source>
        <dbReference type="ARBA" id="ARBA00022807"/>
    </source>
</evidence>
<evidence type="ECO:0000256" key="3">
    <source>
        <dbReference type="ARBA" id="ARBA00022670"/>
    </source>
</evidence>
<dbReference type="InterPro" id="IPR019400">
    <property type="entry name" value="Peptidase_C65_otubain"/>
</dbReference>
<evidence type="ECO:0000313" key="10">
    <source>
        <dbReference type="Proteomes" id="UP001174691"/>
    </source>
</evidence>
<keyword evidence="5" id="KW-0378">Hydrolase</keyword>
<dbReference type="InterPro" id="IPR042468">
    <property type="entry name" value="Peptidase_C65_otubain_sub1"/>
</dbReference>
<dbReference type="GO" id="GO:0004843">
    <property type="term" value="F:cysteine-type deubiquitinase activity"/>
    <property type="evidence" value="ECO:0007669"/>
    <property type="project" value="UniProtKB-EC"/>
</dbReference>
<comment type="catalytic activity">
    <reaction evidence="1">
        <text>Thiol-dependent hydrolysis of ester, thioester, amide, peptide and isopeptide bonds formed by the C-terminal Gly of ubiquitin (a 76-residue protein attached to proteins as an intracellular targeting signal).</text>
        <dbReference type="EC" id="3.4.19.12"/>
    </reaction>
</comment>
<dbReference type="GO" id="GO:0006508">
    <property type="term" value="P:proteolysis"/>
    <property type="evidence" value="ECO:0007669"/>
    <property type="project" value="UniProtKB-KW"/>
</dbReference>
<keyword evidence="3" id="KW-0645">Protease</keyword>
<feature type="domain" description="OTU" evidence="8">
    <location>
        <begin position="62"/>
        <end position="271"/>
    </location>
</feature>
<comment type="caution">
    <text evidence="9">The sequence shown here is derived from an EMBL/GenBank/DDBJ whole genome shotgun (WGS) entry which is preliminary data.</text>
</comment>
<evidence type="ECO:0000256" key="7">
    <source>
        <dbReference type="SAM" id="MobiDB-lite"/>
    </source>
</evidence>
<dbReference type="GO" id="GO:0071108">
    <property type="term" value="P:protein K48-linked deubiquitination"/>
    <property type="evidence" value="ECO:0007669"/>
    <property type="project" value="TreeGrafter"/>
</dbReference>
<dbReference type="PROSITE" id="PS50802">
    <property type="entry name" value="OTU"/>
    <property type="match status" value="1"/>
</dbReference>
<dbReference type="AlphaFoldDB" id="A0AA38R4Y4"/>
<dbReference type="GO" id="GO:0005634">
    <property type="term" value="C:nucleus"/>
    <property type="evidence" value="ECO:0007669"/>
    <property type="project" value="TreeGrafter"/>
</dbReference>
<evidence type="ECO:0000256" key="5">
    <source>
        <dbReference type="ARBA" id="ARBA00022801"/>
    </source>
</evidence>
<keyword evidence="10" id="KW-1185">Reference proteome</keyword>
<organism evidence="9 10">
    <name type="scientific">Coniochaeta hoffmannii</name>
    <dbReference type="NCBI Taxonomy" id="91930"/>
    <lineage>
        <taxon>Eukaryota</taxon>
        <taxon>Fungi</taxon>
        <taxon>Dikarya</taxon>
        <taxon>Ascomycota</taxon>
        <taxon>Pezizomycotina</taxon>
        <taxon>Sordariomycetes</taxon>
        <taxon>Sordariomycetidae</taxon>
        <taxon>Coniochaetales</taxon>
        <taxon>Coniochaetaceae</taxon>
        <taxon>Coniochaeta</taxon>
    </lineage>
</organism>
<reference evidence="9" key="1">
    <citation type="submission" date="2022-07" db="EMBL/GenBank/DDBJ databases">
        <title>Fungi with potential for degradation of polypropylene.</title>
        <authorList>
            <person name="Gostincar C."/>
        </authorList>
    </citation>
    <scope>NUCLEOTIDE SEQUENCE</scope>
    <source>
        <strain evidence="9">EXF-13287</strain>
    </source>
</reference>
<dbReference type="Proteomes" id="UP001174691">
    <property type="component" value="Unassembled WGS sequence"/>
</dbReference>
<dbReference type="InterPro" id="IPR003323">
    <property type="entry name" value="OTU_dom"/>
</dbReference>
<evidence type="ECO:0000259" key="8">
    <source>
        <dbReference type="PROSITE" id="PS50802"/>
    </source>
</evidence>
<dbReference type="InterPro" id="IPR042467">
    <property type="entry name" value="Peptidase_C65_otubain_sub2"/>
</dbReference>
<dbReference type="EC" id="3.4.19.12" evidence="2"/>
<accession>A0AA38R4Y4</accession>
<dbReference type="Pfam" id="PF10275">
    <property type="entry name" value="Peptidase_C65"/>
    <property type="match status" value="1"/>
</dbReference>
<dbReference type="GO" id="GO:0043130">
    <property type="term" value="F:ubiquitin binding"/>
    <property type="evidence" value="ECO:0007669"/>
    <property type="project" value="TreeGrafter"/>
</dbReference>
<keyword evidence="6" id="KW-0788">Thiol protease</keyword>
<evidence type="ECO:0000256" key="4">
    <source>
        <dbReference type="ARBA" id="ARBA00022786"/>
    </source>
</evidence>
<dbReference type="InterPro" id="IPR038765">
    <property type="entry name" value="Papain-like_cys_pep_sf"/>
</dbReference>
<dbReference type="SUPFAM" id="SSF54001">
    <property type="entry name" value="Cysteine proteinases"/>
    <property type="match status" value="1"/>
</dbReference>
<gene>
    <name evidence="9" type="ORF">NKR19_g8251</name>
</gene>
<dbReference type="PANTHER" id="PTHR12931">
    <property type="entry name" value="UBIQUITIN THIOLESTERASE PROTEIN OTUB"/>
    <property type="match status" value="1"/>
</dbReference>
<name>A0AA38R4Y4_9PEZI</name>
<dbReference type="CDD" id="cd22749">
    <property type="entry name" value="Otubain_C65"/>
    <property type="match status" value="1"/>
</dbReference>
<dbReference type="Gene3D" id="1.20.1300.20">
    <property type="entry name" value="Peptidase C65 Otubain, subdomain 2"/>
    <property type="match status" value="1"/>
</dbReference>
<dbReference type="EMBL" id="JANBVN010000161">
    <property type="protein sequence ID" value="KAJ9137368.1"/>
    <property type="molecule type" value="Genomic_DNA"/>
</dbReference>
<proteinExistence type="predicted"/>
<sequence length="461" mass="51417">MESDRDYSADLAAQEAAAREYQPQLEGPLVGERTPSHAITEAYAKADPVYVQKTLALPQTYSHYRPVQGDGNCGWRAIGFGYFEALVQTGNAQLVGAERDRLIQFPILDHSEMVYEDMRDEVAFLMNDIQAAMPDQEAAMDVLVQKFNDLDVANHILYYLRLLTSSFLKGDPNATEYLGFIPEDIGVVGFCQNYLELPGREIEHVGILLLYNVLLKPCAMVIEIAYLDRSPGPEVNTYRIPSEAEGRDPSSLGPVIYLLFRPDHYDILYPHPPPSAAHDIQVHRVSALSHEHQIASNIQNNFQAFGDGAVDMTALTLIPGVSGLGMGMPPLAAPAPSSIESYSPSPQSPWMPSPFADAIPIRQPQPQLKQEQPAPSRRAMSVVSQTVGSRTPPLRFSEYCHPQVAENYTSHEPCFTTSTFKNSHFNTAHYNNPNFQPEEYRPEQDESNYEVVRPTGKRRSH</sequence>
<evidence type="ECO:0000313" key="9">
    <source>
        <dbReference type="EMBL" id="KAJ9137368.1"/>
    </source>
</evidence>
<feature type="region of interest" description="Disordered" evidence="7">
    <location>
        <begin position="428"/>
        <end position="461"/>
    </location>
</feature>
<evidence type="ECO:0000256" key="2">
    <source>
        <dbReference type="ARBA" id="ARBA00012759"/>
    </source>
</evidence>
<protein>
    <recommendedName>
        <fullName evidence="2">ubiquitinyl hydrolase 1</fullName>
        <ecNumber evidence="2">3.4.19.12</ecNumber>
    </recommendedName>
</protein>